<dbReference type="SUPFAM" id="SSF52317">
    <property type="entry name" value="Class I glutamine amidotransferase-like"/>
    <property type="match status" value="1"/>
</dbReference>
<dbReference type="Proteomes" id="UP001596226">
    <property type="component" value="Unassembled WGS sequence"/>
</dbReference>
<feature type="domain" description="ThuA-like" evidence="1">
    <location>
        <begin position="6"/>
        <end position="218"/>
    </location>
</feature>
<evidence type="ECO:0000259" key="1">
    <source>
        <dbReference type="Pfam" id="PF06283"/>
    </source>
</evidence>
<dbReference type="PANTHER" id="PTHR40469">
    <property type="entry name" value="SECRETED GLYCOSYL HYDROLASE"/>
    <property type="match status" value="1"/>
</dbReference>
<organism evidence="2 3">
    <name type="scientific">Micromonospora vulcania</name>
    <dbReference type="NCBI Taxonomy" id="1441873"/>
    <lineage>
        <taxon>Bacteria</taxon>
        <taxon>Bacillati</taxon>
        <taxon>Actinomycetota</taxon>
        <taxon>Actinomycetes</taxon>
        <taxon>Micromonosporales</taxon>
        <taxon>Micromonosporaceae</taxon>
        <taxon>Micromonospora</taxon>
    </lineage>
</organism>
<reference evidence="3" key="1">
    <citation type="journal article" date="2019" name="Int. J. Syst. Evol. Microbiol.">
        <title>The Global Catalogue of Microorganisms (GCM) 10K type strain sequencing project: providing services to taxonomists for standard genome sequencing and annotation.</title>
        <authorList>
            <consortium name="The Broad Institute Genomics Platform"/>
            <consortium name="The Broad Institute Genome Sequencing Center for Infectious Disease"/>
            <person name="Wu L."/>
            <person name="Ma J."/>
        </authorList>
    </citation>
    <scope>NUCLEOTIDE SEQUENCE [LARGE SCALE GENOMIC DNA]</scope>
    <source>
        <strain evidence="3">CGMCC 4.7144</strain>
    </source>
</reference>
<evidence type="ECO:0000313" key="3">
    <source>
        <dbReference type="Proteomes" id="UP001596226"/>
    </source>
</evidence>
<dbReference type="InterPro" id="IPR029062">
    <property type="entry name" value="Class_I_gatase-like"/>
</dbReference>
<name>A0ABW1H4W5_9ACTN</name>
<keyword evidence="3" id="KW-1185">Reference proteome</keyword>
<dbReference type="Pfam" id="PF06283">
    <property type="entry name" value="ThuA"/>
    <property type="match status" value="1"/>
</dbReference>
<comment type="caution">
    <text evidence="2">The sequence shown here is derived from an EMBL/GenBank/DDBJ whole genome shotgun (WGS) entry which is preliminary data.</text>
</comment>
<accession>A0ABW1H4W5</accession>
<gene>
    <name evidence="2" type="ORF">ACFQGL_12850</name>
</gene>
<protein>
    <submittedName>
        <fullName evidence="2">ThuA domain-containing protein</fullName>
    </submittedName>
</protein>
<proteinExistence type="predicted"/>
<dbReference type="RefSeq" id="WP_377510499.1">
    <property type="nucleotide sequence ID" value="NZ_JBHSQS010000006.1"/>
</dbReference>
<evidence type="ECO:0000313" key="2">
    <source>
        <dbReference type="EMBL" id="MFC5924233.1"/>
    </source>
</evidence>
<dbReference type="PANTHER" id="PTHR40469:SF2">
    <property type="entry name" value="GALACTOSE-BINDING DOMAIN-LIKE SUPERFAMILY PROTEIN"/>
    <property type="match status" value="1"/>
</dbReference>
<sequence>MSERNALIVRGGWEGHDPVGCTEVFLPFLRRSGFAVTISEDLSVYEDVQLLERQDLIVHSWSGGTLTAGQEQHLVDAVEAGVGFAGWHGGVIGTNVANARYLRMVGGRFLWHPDGLQRYTVNVVPDPPRDAAIVAGLTDFAVETEQYWVLADDYNTVLATTRFDLDSGAPWDRPVDMPVTWTRRWARGRVFVCVLGHRVADLKVPETTTMIERGLLWAARRDPR</sequence>
<dbReference type="EMBL" id="JBHSQS010000006">
    <property type="protein sequence ID" value="MFC5924233.1"/>
    <property type="molecule type" value="Genomic_DNA"/>
</dbReference>
<dbReference type="InterPro" id="IPR029010">
    <property type="entry name" value="ThuA-like"/>
</dbReference>
<dbReference type="Gene3D" id="3.40.50.880">
    <property type="match status" value="1"/>
</dbReference>